<dbReference type="AlphaFoldDB" id="R7T314"/>
<feature type="compositionally biased region" description="Low complexity" evidence="1">
    <location>
        <begin position="108"/>
        <end position="122"/>
    </location>
</feature>
<protein>
    <submittedName>
        <fullName evidence="2">Uncharacterized protein</fullName>
    </submittedName>
</protein>
<dbReference type="RefSeq" id="XP_007365124.1">
    <property type="nucleotide sequence ID" value="XM_007365062.1"/>
</dbReference>
<feature type="compositionally biased region" description="Polar residues" evidence="1">
    <location>
        <begin position="249"/>
        <end position="258"/>
    </location>
</feature>
<dbReference type="KEGG" id="dsq:DICSQDRAFT_58765"/>
<dbReference type="EMBL" id="JH719406">
    <property type="protein sequence ID" value="EJF62412.1"/>
    <property type="molecule type" value="Genomic_DNA"/>
</dbReference>
<feature type="region of interest" description="Disordered" evidence="1">
    <location>
        <begin position="1"/>
        <end position="331"/>
    </location>
</feature>
<reference evidence="2 3" key="1">
    <citation type="journal article" date="2012" name="Science">
        <title>The Paleozoic origin of enzymatic lignin decomposition reconstructed from 31 fungal genomes.</title>
        <authorList>
            <person name="Floudas D."/>
            <person name="Binder M."/>
            <person name="Riley R."/>
            <person name="Barry K."/>
            <person name="Blanchette R.A."/>
            <person name="Henrissat B."/>
            <person name="Martinez A.T."/>
            <person name="Otillar R."/>
            <person name="Spatafora J.W."/>
            <person name="Yadav J.S."/>
            <person name="Aerts A."/>
            <person name="Benoit I."/>
            <person name="Boyd A."/>
            <person name="Carlson A."/>
            <person name="Copeland A."/>
            <person name="Coutinho P.M."/>
            <person name="de Vries R.P."/>
            <person name="Ferreira P."/>
            <person name="Findley K."/>
            <person name="Foster B."/>
            <person name="Gaskell J."/>
            <person name="Glotzer D."/>
            <person name="Gorecki P."/>
            <person name="Heitman J."/>
            <person name="Hesse C."/>
            <person name="Hori C."/>
            <person name="Igarashi K."/>
            <person name="Jurgens J.A."/>
            <person name="Kallen N."/>
            <person name="Kersten P."/>
            <person name="Kohler A."/>
            <person name="Kuees U."/>
            <person name="Kumar T.K.A."/>
            <person name="Kuo A."/>
            <person name="LaButti K."/>
            <person name="Larrondo L.F."/>
            <person name="Lindquist E."/>
            <person name="Ling A."/>
            <person name="Lombard V."/>
            <person name="Lucas S."/>
            <person name="Lundell T."/>
            <person name="Martin R."/>
            <person name="McLaughlin D.J."/>
            <person name="Morgenstern I."/>
            <person name="Morin E."/>
            <person name="Murat C."/>
            <person name="Nagy L.G."/>
            <person name="Nolan M."/>
            <person name="Ohm R.A."/>
            <person name="Patyshakuliyeva A."/>
            <person name="Rokas A."/>
            <person name="Ruiz-Duenas F.J."/>
            <person name="Sabat G."/>
            <person name="Salamov A."/>
            <person name="Samejima M."/>
            <person name="Schmutz J."/>
            <person name="Slot J.C."/>
            <person name="St John F."/>
            <person name="Stenlid J."/>
            <person name="Sun H."/>
            <person name="Sun S."/>
            <person name="Syed K."/>
            <person name="Tsang A."/>
            <person name="Wiebenga A."/>
            <person name="Young D."/>
            <person name="Pisabarro A."/>
            <person name="Eastwood D.C."/>
            <person name="Martin F."/>
            <person name="Cullen D."/>
            <person name="Grigoriev I.V."/>
            <person name="Hibbett D.S."/>
        </authorList>
    </citation>
    <scope>NUCLEOTIDE SEQUENCE [LARGE SCALE GENOMIC DNA]</scope>
    <source>
        <strain evidence="2 3">LYAD-421 SS1</strain>
    </source>
</reference>
<evidence type="ECO:0000313" key="3">
    <source>
        <dbReference type="Proteomes" id="UP000053319"/>
    </source>
</evidence>
<proteinExistence type="predicted"/>
<dbReference type="OMA" id="KERITHP"/>
<organism evidence="2 3">
    <name type="scientific">Dichomitus squalens (strain LYAD-421)</name>
    <name type="common">Western red white-rot fungus</name>
    <dbReference type="NCBI Taxonomy" id="732165"/>
    <lineage>
        <taxon>Eukaryota</taxon>
        <taxon>Fungi</taxon>
        <taxon>Dikarya</taxon>
        <taxon>Basidiomycota</taxon>
        <taxon>Agaricomycotina</taxon>
        <taxon>Agaricomycetes</taxon>
        <taxon>Polyporales</taxon>
        <taxon>Polyporaceae</taxon>
        <taxon>Dichomitus</taxon>
    </lineage>
</organism>
<feature type="region of interest" description="Disordered" evidence="1">
    <location>
        <begin position="361"/>
        <end position="381"/>
    </location>
</feature>
<dbReference type="HOGENOM" id="CLU_606902_0_0_1"/>
<feature type="compositionally biased region" description="Low complexity" evidence="1">
    <location>
        <begin position="203"/>
        <end position="218"/>
    </location>
</feature>
<evidence type="ECO:0000313" key="2">
    <source>
        <dbReference type="EMBL" id="EJF62412.1"/>
    </source>
</evidence>
<feature type="compositionally biased region" description="Low complexity" evidence="1">
    <location>
        <begin position="304"/>
        <end position="315"/>
    </location>
</feature>
<accession>R7T314</accession>
<feature type="compositionally biased region" description="Basic and acidic residues" evidence="1">
    <location>
        <begin position="1"/>
        <end position="34"/>
    </location>
</feature>
<dbReference type="GeneID" id="18842835"/>
<feature type="compositionally biased region" description="Low complexity" evidence="1">
    <location>
        <begin position="64"/>
        <end position="75"/>
    </location>
</feature>
<feature type="compositionally biased region" description="Basic and acidic residues" evidence="1">
    <location>
        <begin position="176"/>
        <end position="185"/>
    </location>
</feature>
<sequence>MRGGARDRSGERSRDSRKEKEREKEREKEKERITHPRRVGSPLPTARVRQSTSAVAVAAVPMEKSSSAHSANSKHSGSREHHSGHPRSGAEASRTKRNKHGSFDFERPVSAGAGPASGSSGVMSIKTALQSMGIGEQERQLALQRSHSARAVPRRPREEPVEHGFAPASLPSTRGVLDKGKKPATDVHFANPPSRRSTDRSGSAGQHSQPASHSSQSHPHSRGHGGHHPPQPASTSSHGHRRDPVPASPMSTASGDSSGHNRDGSWGRSAGKRVGRASHGPFKFEPAVPPIPGSPADNERRSAARSAPRAASPSPLTVSEAMSHSKQARLAGKGRSLDLGLGLTWAPSRVREEAVLRVGGPRTGMSATTSSAARARSRWRGADEEGRLTAGAASDVAEAFKEALGDAAYGTFKNYVHRFDANAIPLDGPYGLLVHVERLLDNSPGVDQRRKHVLLERFLRVVQNSEGR</sequence>
<dbReference type="Proteomes" id="UP000053319">
    <property type="component" value="Unassembled WGS sequence"/>
</dbReference>
<name>R7T314_DICSQ</name>
<gene>
    <name evidence="2" type="ORF">DICSQDRAFT_58765</name>
</gene>
<evidence type="ECO:0000256" key="1">
    <source>
        <dbReference type="SAM" id="MobiDB-lite"/>
    </source>
</evidence>
<feature type="compositionally biased region" description="Polar residues" evidence="1">
    <location>
        <begin position="316"/>
        <end position="325"/>
    </location>
</feature>
<dbReference type="OrthoDB" id="3260940at2759"/>